<feature type="transmembrane region" description="Helical" evidence="1">
    <location>
        <begin position="36"/>
        <end position="54"/>
    </location>
</feature>
<accession>A0A8A1LM15</accession>
<reference evidence="2" key="1">
    <citation type="submission" date="2021-01" db="EMBL/GenBank/DDBJ databases">
        <title>Chromosome-level genome assembly of a human fungal pathogen reveals clustering of transcriptionally co-regulated genes.</title>
        <authorList>
            <person name="Voorhies M."/>
            <person name="Cohen S."/>
            <person name="Shea T.P."/>
            <person name="Petrus S."/>
            <person name="Munoz J.F."/>
            <person name="Poplawski S."/>
            <person name="Goldman W.E."/>
            <person name="Michael T."/>
            <person name="Cuomo C.A."/>
            <person name="Sil A."/>
            <person name="Beyhan S."/>
        </authorList>
    </citation>
    <scope>NUCLEOTIDE SEQUENCE</scope>
    <source>
        <strain evidence="2">H88</strain>
    </source>
</reference>
<keyword evidence="1" id="KW-1133">Transmembrane helix</keyword>
<gene>
    <name evidence="2" type="ORF">I7I53_00970</name>
</gene>
<name>A0A8A1LM15_AJEC8</name>
<dbReference type="EMBL" id="CP069104">
    <property type="protein sequence ID" value="QSS53653.1"/>
    <property type="molecule type" value="Genomic_DNA"/>
</dbReference>
<proteinExistence type="predicted"/>
<evidence type="ECO:0000313" key="3">
    <source>
        <dbReference type="Proteomes" id="UP000663419"/>
    </source>
</evidence>
<dbReference type="AlphaFoldDB" id="A0A8A1LM15"/>
<organism evidence="2 3">
    <name type="scientific">Ajellomyces capsulatus (strain H88)</name>
    <name type="common">Darling's disease fungus</name>
    <name type="synonym">Histoplasma capsulatum</name>
    <dbReference type="NCBI Taxonomy" id="544711"/>
    <lineage>
        <taxon>Eukaryota</taxon>
        <taxon>Fungi</taxon>
        <taxon>Dikarya</taxon>
        <taxon>Ascomycota</taxon>
        <taxon>Pezizomycotina</taxon>
        <taxon>Eurotiomycetes</taxon>
        <taxon>Eurotiomycetidae</taxon>
        <taxon>Onygenales</taxon>
        <taxon>Ajellomycetaceae</taxon>
        <taxon>Histoplasma</taxon>
    </lineage>
</organism>
<dbReference type="Proteomes" id="UP000663419">
    <property type="component" value="Chromosome 3"/>
</dbReference>
<protein>
    <submittedName>
        <fullName evidence="2">Uncharacterized protein</fullName>
    </submittedName>
</protein>
<keyword evidence="1" id="KW-0472">Membrane</keyword>
<evidence type="ECO:0000256" key="1">
    <source>
        <dbReference type="SAM" id="Phobius"/>
    </source>
</evidence>
<evidence type="ECO:0000313" key="2">
    <source>
        <dbReference type="EMBL" id="QSS53653.1"/>
    </source>
</evidence>
<sequence length="129" mass="14235">MWMRALVVLLALLIGLMLLWPHLVFPLAASRPYLVSRLLAVGTFILAMLASDSISGTRSTEKLEIYRERIGIQLKSRGSLGCSGLMALRKEARQPCTLRSYVCFRSAICRGDCLAIFLALTAMAFILAT</sequence>
<keyword evidence="1" id="KW-0812">Transmembrane</keyword>
<dbReference type="VEuPathDB" id="FungiDB:I7I53_00970"/>
<feature type="transmembrane region" description="Helical" evidence="1">
    <location>
        <begin position="107"/>
        <end position="128"/>
    </location>
</feature>